<sequence>MSSNANLRQRAVVSSFICTPPNSPSGLTFALFKRSEDVSTYRGKWAVCSGSIDKTDLSPAAAAKREIIEETGLSDNDFSLLRRGKPFSLIDSALQTEWTIHPFAWQLSPNAKDITFDWEHTEYKFVKPEDLGTMDHVPQLEVGLERVMVSSKTQKALEVLRSDHESGAQALSLKALDFLLEAARSEELAEIGSSEEYWKQLRWRAWHLAKNGRPSMGAAIESGILNALDEVEKHLDVLDIGSVPLARLTSVVESVISSKLEAGTANLDPIAKTFTDLLLSSITKPAADAPPPTRYEHPPPPSIHIATISASGTIKAGLLRAIPRLIDQGQEVKLTVLESRPNFEGASFVNTLLNHLPDDPDILTKLHIEIISDASVASAVKDTHFVVFGGDKVIPNGDVSNKIGTFTLAAMTKLVNAECKVVALFETNKVTGSSFESEYLTVEENDPEEVIKSWPLVLQSDLYMKEELGAQVKVKNAYFEWVPAEFIDQYITEKGLWSVDDIAKLSAEVEERERRLFGDL</sequence>
<dbReference type="Proteomes" id="UP000184330">
    <property type="component" value="Unassembled WGS sequence"/>
</dbReference>
<comment type="similarity">
    <text evidence="1 2">Belongs to the eIF-2B alpha/beta/delta subunits family.</text>
</comment>
<dbReference type="STRING" id="576137.A0A1L7XLJ2"/>
<evidence type="ECO:0000313" key="4">
    <source>
        <dbReference type="EMBL" id="CZR65902.1"/>
    </source>
</evidence>
<dbReference type="SUPFAM" id="SSF100950">
    <property type="entry name" value="NagB/RpiA/CoA transferase-like"/>
    <property type="match status" value="1"/>
</dbReference>
<dbReference type="InterPro" id="IPR000649">
    <property type="entry name" value="IF-2B-related"/>
</dbReference>
<evidence type="ECO:0000313" key="5">
    <source>
        <dbReference type="Proteomes" id="UP000184330"/>
    </source>
</evidence>
<gene>
    <name evidence="4" type="ORF">PAC_15802</name>
</gene>
<dbReference type="SUPFAM" id="SSF55811">
    <property type="entry name" value="Nudix"/>
    <property type="match status" value="1"/>
</dbReference>
<proteinExistence type="inferred from homology"/>
<dbReference type="Pfam" id="PF01008">
    <property type="entry name" value="IF-2B"/>
    <property type="match status" value="1"/>
</dbReference>
<evidence type="ECO:0000256" key="2">
    <source>
        <dbReference type="RuleBase" id="RU003814"/>
    </source>
</evidence>
<dbReference type="EMBL" id="FJOG01000033">
    <property type="protein sequence ID" value="CZR65902.1"/>
    <property type="molecule type" value="Genomic_DNA"/>
</dbReference>
<keyword evidence="5" id="KW-1185">Reference proteome</keyword>
<dbReference type="AlphaFoldDB" id="A0A1L7XLJ2"/>
<dbReference type="Gene3D" id="3.90.79.10">
    <property type="entry name" value="Nucleoside Triphosphate Pyrophosphohydrolase"/>
    <property type="match status" value="1"/>
</dbReference>
<dbReference type="InterPro" id="IPR000086">
    <property type="entry name" value="NUDIX_hydrolase_dom"/>
</dbReference>
<dbReference type="InterPro" id="IPR015797">
    <property type="entry name" value="NUDIX_hydrolase-like_dom_sf"/>
</dbReference>
<dbReference type="PANTHER" id="PTHR43475">
    <property type="entry name" value="METHYLTHIORIBOSE-1-PHOSPHATE ISOMERASE"/>
    <property type="match status" value="1"/>
</dbReference>
<evidence type="ECO:0000256" key="1">
    <source>
        <dbReference type="ARBA" id="ARBA00007251"/>
    </source>
</evidence>
<evidence type="ECO:0000259" key="3">
    <source>
        <dbReference type="PROSITE" id="PS51462"/>
    </source>
</evidence>
<dbReference type="GO" id="GO:0046523">
    <property type="term" value="F:S-methyl-5-thioribose-1-phosphate isomerase activity"/>
    <property type="evidence" value="ECO:0007669"/>
    <property type="project" value="TreeGrafter"/>
</dbReference>
<dbReference type="InterPro" id="IPR042529">
    <property type="entry name" value="IF_2B-like_C"/>
</dbReference>
<dbReference type="OrthoDB" id="206213at2759"/>
<dbReference type="PROSITE" id="PS51462">
    <property type="entry name" value="NUDIX"/>
    <property type="match status" value="1"/>
</dbReference>
<protein>
    <recommendedName>
        <fullName evidence="3">Nudix hydrolase domain-containing protein</fullName>
    </recommendedName>
</protein>
<dbReference type="PANTHER" id="PTHR43475:SF3">
    <property type="entry name" value="TRANSLATION INITIATION FACTOR EIF-2B SUBUNIT FAMILY PROTEIN (AFU_ORTHOLOGUE AFUA_2G14290)"/>
    <property type="match status" value="1"/>
</dbReference>
<name>A0A1L7XLJ2_9HELO</name>
<dbReference type="GO" id="GO:0019509">
    <property type="term" value="P:L-methionine salvage from methylthioadenosine"/>
    <property type="evidence" value="ECO:0007669"/>
    <property type="project" value="TreeGrafter"/>
</dbReference>
<accession>A0A1L7XLJ2</accession>
<dbReference type="InterPro" id="IPR037171">
    <property type="entry name" value="NagB/RpiA_transferase-like"/>
</dbReference>
<feature type="domain" description="Nudix hydrolase" evidence="3">
    <location>
        <begin position="8"/>
        <end position="148"/>
    </location>
</feature>
<dbReference type="Gene3D" id="3.40.50.10470">
    <property type="entry name" value="Translation initiation factor eif-2b, domain 2"/>
    <property type="match status" value="1"/>
</dbReference>
<reference evidence="4 5" key="1">
    <citation type="submission" date="2016-03" db="EMBL/GenBank/DDBJ databases">
        <authorList>
            <person name="Ploux O."/>
        </authorList>
    </citation>
    <scope>NUCLEOTIDE SEQUENCE [LARGE SCALE GENOMIC DNA]</scope>
    <source>
        <strain evidence="4 5">UAMH 11012</strain>
    </source>
</reference>
<dbReference type="Pfam" id="PF00293">
    <property type="entry name" value="NUDIX"/>
    <property type="match status" value="1"/>
</dbReference>
<organism evidence="4 5">
    <name type="scientific">Phialocephala subalpina</name>
    <dbReference type="NCBI Taxonomy" id="576137"/>
    <lineage>
        <taxon>Eukaryota</taxon>
        <taxon>Fungi</taxon>
        <taxon>Dikarya</taxon>
        <taxon>Ascomycota</taxon>
        <taxon>Pezizomycotina</taxon>
        <taxon>Leotiomycetes</taxon>
        <taxon>Helotiales</taxon>
        <taxon>Mollisiaceae</taxon>
        <taxon>Phialocephala</taxon>
        <taxon>Phialocephala fortinii species complex</taxon>
    </lineage>
</organism>